<protein>
    <submittedName>
        <fullName evidence="2">Cyanate lyase C-terminal domain-containing protein</fullName>
    </submittedName>
</protein>
<dbReference type="Pfam" id="PF02560">
    <property type="entry name" value="Cyanate_lyase"/>
    <property type="match status" value="1"/>
</dbReference>
<dbReference type="SUPFAM" id="SSF55234">
    <property type="entry name" value="Cyanase C-terminal domain"/>
    <property type="match status" value="1"/>
</dbReference>
<dbReference type="RefSeq" id="WP_073041687.1">
    <property type="nucleotide sequence ID" value="NZ_FQVB01000048.1"/>
</dbReference>
<sequence>MCAGSSHPIGHHPMQRRYVNRMLEAKALVHERYGDGIMSAIDFTVRVSKPSEGDPERVVITLDGKFLPYRKW</sequence>
<keyword evidence="3" id="KW-1185">Reference proteome</keyword>
<dbReference type="PANTHER" id="PTHR34186">
    <property type="entry name" value="CYANATE HYDRATASE"/>
    <property type="match status" value="1"/>
</dbReference>
<dbReference type="OrthoDB" id="9785870at2"/>
<dbReference type="STRING" id="1121391.SAMN02745206_03435"/>
<feature type="domain" description="Cyanate lyase C-terminal" evidence="1">
    <location>
        <begin position="8"/>
        <end position="72"/>
    </location>
</feature>
<evidence type="ECO:0000313" key="2">
    <source>
        <dbReference type="EMBL" id="SHG19458.1"/>
    </source>
</evidence>
<organism evidence="2 3">
    <name type="scientific">Desulfacinum infernum DSM 9756</name>
    <dbReference type="NCBI Taxonomy" id="1121391"/>
    <lineage>
        <taxon>Bacteria</taxon>
        <taxon>Pseudomonadati</taxon>
        <taxon>Thermodesulfobacteriota</taxon>
        <taxon>Syntrophobacteria</taxon>
        <taxon>Syntrophobacterales</taxon>
        <taxon>Syntrophobacteraceae</taxon>
        <taxon>Desulfacinum</taxon>
    </lineage>
</organism>
<accession>A0A1M5HU83</accession>
<gene>
    <name evidence="2" type="ORF">SAMN02745206_03435</name>
</gene>
<reference evidence="3" key="1">
    <citation type="submission" date="2016-11" db="EMBL/GenBank/DDBJ databases">
        <authorList>
            <person name="Varghese N."/>
            <person name="Submissions S."/>
        </authorList>
    </citation>
    <scope>NUCLEOTIDE SEQUENCE [LARGE SCALE GENOMIC DNA]</scope>
    <source>
        <strain evidence="3">DSM 9756</strain>
    </source>
</reference>
<dbReference type="Gene3D" id="3.30.1160.10">
    <property type="entry name" value="Cyanate lyase, C-terminal domain"/>
    <property type="match status" value="1"/>
</dbReference>
<dbReference type="InterPro" id="IPR003712">
    <property type="entry name" value="Cyanate_lyase_C"/>
</dbReference>
<keyword evidence="2" id="KW-0456">Lyase</keyword>
<proteinExistence type="predicted"/>
<dbReference type="AlphaFoldDB" id="A0A1M5HU83"/>
<dbReference type="EMBL" id="FQVB01000048">
    <property type="protein sequence ID" value="SHG19458.1"/>
    <property type="molecule type" value="Genomic_DNA"/>
</dbReference>
<dbReference type="GO" id="GO:0008824">
    <property type="term" value="F:cyanate hydratase activity"/>
    <property type="evidence" value="ECO:0007669"/>
    <property type="project" value="InterPro"/>
</dbReference>
<evidence type="ECO:0000259" key="1">
    <source>
        <dbReference type="SMART" id="SM01116"/>
    </source>
</evidence>
<dbReference type="InterPro" id="IPR036581">
    <property type="entry name" value="Cyanate_lyase_C_sf"/>
</dbReference>
<dbReference type="InterPro" id="IPR008076">
    <property type="entry name" value="Cyanase"/>
</dbReference>
<name>A0A1M5HU83_9BACT</name>
<dbReference type="PANTHER" id="PTHR34186:SF2">
    <property type="entry name" value="CYANATE HYDRATASE"/>
    <property type="match status" value="1"/>
</dbReference>
<dbReference type="Proteomes" id="UP000184076">
    <property type="component" value="Unassembled WGS sequence"/>
</dbReference>
<evidence type="ECO:0000313" key="3">
    <source>
        <dbReference type="Proteomes" id="UP000184076"/>
    </source>
</evidence>
<dbReference type="SMART" id="SM01116">
    <property type="entry name" value="Cyanate_lyase"/>
    <property type="match status" value="1"/>
</dbReference>
<dbReference type="PRINTS" id="PR01693">
    <property type="entry name" value="CYANASE"/>
</dbReference>